<reference evidence="2 3" key="1">
    <citation type="submission" date="2016-06" db="EMBL/GenBank/DDBJ databases">
        <title>Evolution of pathogenesis and genome organization in the Tremellales.</title>
        <authorList>
            <person name="Cuomo C."/>
            <person name="Litvintseva A."/>
            <person name="Heitman J."/>
            <person name="Chen Y."/>
            <person name="Sun S."/>
            <person name="Springer D."/>
            <person name="Dromer F."/>
            <person name="Young S."/>
            <person name="Zeng Q."/>
            <person name="Chapman S."/>
            <person name="Gujja S."/>
            <person name="Saif S."/>
            <person name="Birren B."/>
        </authorList>
    </citation>
    <scope>NUCLEOTIDE SEQUENCE [LARGE SCALE GENOMIC DNA]</scope>
    <source>
        <strain evidence="2 3">ATCC 28783</strain>
    </source>
</reference>
<dbReference type="Proteomes" id="UP000289152">
    <property type="component" value="Unassembled WGS sequence"/>
</dbReference>
<accession>A0A4Q1BH34</accession>
<organism evidence="2 3">
    <name type="scientific">Tremella mesenterica</name>
    <name type="common">Jelly fungus</name>
    <dbReference type="NCBI Taxonomy" id="5217"/>
    <lineage>
        <taxon>Eukaryota</taxon>
        <taxon>Fungi</taxon>
        <taxon>Dikarya</taxon>
        <taxon>Basidiomycota</taxon>
        <taxon>Agaricomycotina</taxon>
        <taxon>Tremellomycetes</taxon>
        <taxon>Tremellales</taxon>
        <taxon>Tremellaceae</taxon>
        <taxon>Tremella</taxon>
    </lineage>
</organism>
<comment type="caution">
    <text evidence="2">The sequence shown here is derived from an EMBL/GenBank/DDBJ whole genome shotgun (WGS) entry which is preliminary data.</text>
</comment>
<feature type="compositionally biased region" description="Basic and acidic residues" evidence="1">
    <location>
        <begin position="1"/>
        <end position="12"/>
    </location>
</feature>
<gene>
    <name evidence="2" type="ORF">M231_05864</name>
</gene>
<dbReference type="InterPro" id="IPR052058">
    <property type="entry name" value="Alcohol_O-acetyltransferase"/>
</dbReference>
<protein>
    <recommendedName>
        <fullName evidence="4">Condensation domain-containing protein</fullName>
    </recommendedName>
</protein>
<dbReference type="PANTHER" id="PTHR28037">
    <property type="entry name" value="ALCOHOL O-ACETYLTRANSFERASE 1-RELATED"/>
    <property type="match status" value="1"/>
</dbReference>
<evidence type="ECO:0000313" key="3">
    <source>
        <dbReference type="Proteomes" id="UP000289152"/>
    </source>
</evidence>
<name>A0A4Q1BH34_TREME</name>
<evidence type="ECO:0008006" key="4">
    <source>
        <dbReference type="Google" id="ProtNLM"/>
    </source>
</evidence>
<dbReference type="InterPro" id="IPR023213">
    <property type="entry name" value="CAT-like_dom_sf"/>
</dbReference>
<dbReference type="PANTHER" id="PTHR28037:SF1">
    <property type="entry name" value="ALCOHOL O-ACETYLTRANSFERASE 1-RELATED"/>
    <property type="match status" value="1"/>
</dbReference>
<dbReference type="OrthoDB" id="3355480at2759"/>
<proteinExistence type="predicted"/>
<evidence type="ECO:0000256" key="1">
    <source>
        <dbReference type="SAM" id="MobiDB-lite"/>
    </source>
</evidence>
<dbReference type="InParanoid" id="A0A4Q1BH34"/>
<dbReference type="Gene3D" id="3.30.559.10">
    <property type="entry name" value="Chloramphenicol acetyltransferase-like domain"/>
    <property type="match status" value="1"/>
</dbReference>
<evidence type="ECO:0000313" key="2">
    <source>
        <dbReference type="EMBL" id="RXK36890.1"/>
    </source>
</evidence>
<sequence>MSTFGQEHHENGLNEIVHTPPRQSRPKLQSTMCDRYSYSTPISPFRQSRFPLTPPETPNRPSKEAQELYTNFSGLTFSPPTVQSRLLSDNELSYFLPSRQDGVNDMYLHHCLTAPRHLFTIERILNLWAYLLLKHPLLASTVDIRSYENVQFLYDPPASLEVALEKAEERLCFIPSGGDIIDSYLNGPRTLSTDRLAMLVITFPDHPPTPSASPRYSGDYDEEKYEVMLCATHYLGDGMALHTLMNDFYTLLASPSIDFYDLIGPLLATPSQLPVSLEARLPQARTRLEERIGTEEYQRSEKSLVGGQSFPMSKIKRERKTVVPTLSYSERETKEILGKCKINGVTIAHAVFALCSVAWSRLTEDCSSPCMFYSALNLRPQLTPSSDSFFHLAVGYFNIVLPSLLPSIPTGDLLWHRAKETKRQTVKAIKSPFLISRARETNKIRRTRAVKWAMIDDAQDKRSRRSTEDLQAKHIVQSVKSERIPRVTQYDRSHPSIASPVGLGLGVDLPRRKASIPHAKISNDEVTGLPTPETSPSIPQLPTDQFTVQRKEKTDMIKITEEVETRTGPSQKALMGLSMLGNLDTMYKHQSFPSIHLESLTTGSRQRSGGLLLFAYTFKGKLWFSLGYDMNGFEDGVIERFWEEVHGLVKEVMLSS</sequence>
<dbReference type="EMBL" id="SDIL01000084">
    <property type="protein sequence ID" value="RXK36890.1"/>
    <property type="molecule type" value="Genomic_DNA"/>
</dbReference>
<keyword evidence="3" id="KW-1185">Reference proteome</keyword>
<dbReference type="STRING" id="5217.A0A4Q1BH34"/>
<dbReference type="Gene3D" id="3.30.559.30">
    <property type="entry name" value="Nonribosomal peptide synthetase, condensation domain"/>
    <property type="match status" value="1"/>
</dbReference>
<feature type="region of interest" description="Disordered" evidence="1">
    <location>
        <begin position="1"/>
        <end position="27"/>
    </location>
</feature>
<dbReference type="VEuPathDB" id="FungiDB:TREMEDRAFT_35234"/>
<dbReference type="AlphaFoldDB" id="A0A4Q1BH34"/>